<dbReference type="InterPro" id="IPR046673">
    <property type="entry name" value="ToxA_N"/>
</dbReference>
<organism evidence="4 5">
    <name type="scientific">Stenotrophomonas oahuensis</name>
    <dbReference type="NCBI Taxonomy" id="3003271"/>
    <lineage>
        <taxon>Bacteria</taxon>
        <taxon>Pseudomonadati</taxon>
        <taxon>Pseudomonadota</taxon>
        <taxon>Gammaproteobacteria</taxon>
        <taxon>Lysobacterales</taxon>
        <taxon>Lysobacteraceae</taxon>
        <taxon>Stenotrophomonas</taxon>
    </lineage>
</organism>
<feature type="region of interest" description="Disordered" evidence="2">
    <location>
        <begin position="383"/>
        <end position="448"/>
    </location>
</feature>
<accession>A0ABY9YSN9</accession>
<name>A0ABY9YSN9_9GAMM</name>
<keyword evidence="1" id="KW-0175">Coiled coil</keyword>
<evidence type="ECO:0000256" key="1">
    <source>
        <dbReference type="SAM" id="Coils"/>
    </source>
</evidence>
<reference evidence="4 5" key="1">
    <citation type="submission" date="2022-12" db="EMBL/GenBank/DDBJ databases">
        <title>Two new species, Stenotrophomonas aracearum and Stenotrophomonas oahuensis, isolated from Anthurium (Araceae family) in Hawaii.</title>
        <authorList>
            <person name="Chunag S.C."/>
            <person name="Dobhal S."/>
            <person name="Alvarez A."/>
            <person name="Arif M."/>
        </authorList>
    </citation>
    <scope>NUCLEOTIDE SEQUENCE [LARGE SCALE GENOMIC DNA]</scope>
    <source>
        <strain evidence="4 5">A5586</strain>
    </source>
</reference>
<dbReference type="RefSeq" id="WP_311193027.1">
    <property type="nucleotide sequence ID" value="NZ_CP115541.1"/>
</dbReference>
<proteinExistence type="predicted"/>
<evidence type="ECO:0000313" key="5">
    <source>
        <dbReference type="Proteomes" id="UP001302072"/>
    </source>
</evidence>
<evidence type="ECO:0000313" key="4">
    <source>
        <dbReference type="EMBL" id="WNH53901.1"/>
    </source>
</evidence>
<feature type="compositionally biased region" description="Low complexity" evidence="2">
    <location>
        <begin position="383"/>
        <end position="397"/>
    </location>
</feature>
<keyword evidence="5" id="KW-1185">Reference proteome</keyword>
<feature type="compositionally biased region" description="Polar residues" evidence="2">
    <location>
        <begin position="399"/>
        <end position="410"/>
    </location>
</feature>
<dbReference type="EMBL" id="CP115541">
    <property type="protein sequence ID" value="WNH53901.1"/>
    <property type="molecule type" value="Genomic_DNA"/>
</dbReference>
<gene>
    <name evidence="4" type="ORF">PDM29_06360</name>
</gene>
<feature type="domain" description="Dermonecrotic toxin N-terminal" evidence="3">
    <location>
        <begin position="519"/>
        <end position="799"/>
    </location>
</feature>
<feature type="coiled-coil region" evidence="1">
    <location>
        <begin position="1004"/>
        <end position="1031"/>
    </location>
</feature>
<sequence length="1317" mass="143025">MPILTSASLPRPLSRASSTSLPAPPPRPMRSVSLPAPQSISNPPTSRASAPEPESPYIKAHALLSSPLQDGPPVQQALAGLMRGDRPGDDVVRLLALAHLPWGRAHAALFGDDCPLAPHTLVLMLHALFPISNEQGQRLLPLLREHALSRSLAQWTTLLCKPRHEHQGALKLRAVDDAGDLDAITSQLDEMLPAARMNEGQAALALLHTLLPKWSGKQQREVYALWRDDRTGWSLADAALRARDLQEKLPARPAADVLQALEAERKRDRPPAAAPGSVADAVVGLLNLLLGENPLAAADRTLSFGARLSGGTWLPNFAPHGPVVQQRTGLPLVSAATTPRGLVSMRLRDLDQRLQEQALRKDYYTGQMQQMVAWQLSRPTEVSAPASTARRPASAPPVQRNSTGNASNADASELFAVPDDLHSPGRLTPLGARPSMQGLSTPRASGVDAAPLQPLAPAVNSTTPPPSADEQMINKEIERIETQLPQWLKDAPLGERNYLQTLSDLHGAWEDVWITLISGVDSLETYTHDALAKALNATGSGQGFDPATVNVTVTERRWPDPEFPGAFLDAPVVWPVPPGGIEPVLTERTVSLVEFAIGNIAQRWLLGPDHDVSMERHINGSTRALSEKEVTAVVDLVRRLDVGSTYPDYLRDILLWPLSPLAGPLRQAWVHSNGLLLEAALQAARLQGSTFPKDYYTYLDPISGHDLASRMLEHVLQHPDERTRPELETYTPYVHALKIGYADSALGTLLGGTGACRVNGVWVVEMDAPDRGVTSVVVVTPGAPDGKIIRVYDDMQAAKSDPYWRTDAGYGYLKERMSHEDQVRADGLAFGDDPVKSRMPRHPGRFTAEKVQLERIHGDFLHEAFEYMAHTMIRDGASASTTTAEVDWSAALSSSFDVALTLDDVTSPLPLGKLLGKLKLLLKPGRWFDAGTSTIKAGQSLQRGKDITGRKSPFSRIVKLNDGRIGVLAGPPGPPASAPNWAQLDQLQDRSRTLVHPPARQLSLPDERELRRREVRELDRLKEELTALKGAYSGPYEFDINSHRETWWPYMDRVPELSGLNDAERSQYVAYLLSQREASAVSSMLRSLSTVGVQKASLPFRAMHGRAIALVEGGRAGSSTAVQPAPGPAPGSSLTSPTKKLSDGTGSGSPKKPRLSQPLQDAGGSVPPPSDFRFEVVPRDQWPPSLFHYTTRANYNKIMSDGGINPSDVDPMGKAGKGPAPRIVYVTPLVPELGRTQLEPRLFGRSSHGSRSDKLECAIEMKTEHFSFDTVVTRYTGTHSDVWTVGPPGGGYIPLRVAEGESSVLVKPVPGSEIVPW</sequence>
<dbReference type="Proteomes" id="UP001302072">
    <property type="component" value="Chromosome"/>
</dbReference>
<dbReference type="PANTHER" id="PTHR48125:SF10">
    <property type="entry name" value="OS12G0136300 PROTEIN"/>
    <property type="match status" value="1"/>
</dbReference>
<feature type="region of interest" description="Disordered" evidence="2">
    <location>
        <begin position="1117"/>
        <end position="1171"/>
    </location>
</feature>
<dbReference type="Pfam" id="PF20178">
    <property type="entry name" value="ToxA_N"/>
    <property type="match status" value="1"/>
</dbReference>
<feature type="compositionally biased region" description="Polar residues" evidence="2">
    <location>
        <begin position="36"/>
        <end position="48"/>
    </location>
</feature>
<protein>
    <recommendedName>
        <fullName evidence="3">Dermonecrotic toxin N-terminal domain-containing protein</fullName>
    </recommendedName>
</protein>
<evidence type="ECO:0000259" key="3">
    <source>
        <dbReference type="Pfam" id="PF20178"/>
    </source>
</evidence>
<evidence type="ECO:0000256" key="2">
    <source>
        <dbReference type="SAM" id="MobiDB-lite"/>
    </source>
</evidence>
<feature type="region of interest" description="Disordered" evidence="2">
    <location>
        <begin position="1"/>
        <end position="54"/>
    </location>
</feature>
<dbReference type="PANTHER" id="PTHR48125">
    <property type="entry name" value="LP07818P1"/>
    <property type="match status" value="1"/>
</dbReference>